<dbReference type="AlphaFoldDB" id="A0A1M6D2C7"/>
<keyword evidence="3" id="KW-1185">Reference proteome</keyword>
<evidence type="ECO:0008006" key="4">
    <source>
        <dbReference type="Google" id="ProtNLM"/>
    </source>
</evidence>
<dbReference type="RefSeq" id="WP_073149259.1">
    <property type="nucleotide sequence ID" value="NZ_FQYY01000003.1"/>
</dbReference>
<keyword evidence="1" id="KW-1133">Transmembrane helix</keyword>
<feature type="transmembrane region" description="Helical" evidence="1">
    <location>
        <begin position="31"/>
        <end position="60"/>
    </location>
</feature>
<sequence length="323" mass="37304">MNQDLKSNEQEVNLGDLFRLLKQIFKSIGSVFINFVSFVLKHAIVLIILVIIGTIAGYFLQNISDKLVKTEMIVAADFNSAEYLYKSIDELQYKIKKEDEEILKALKINDTLTNLSFEITPLININELTNEQEKYYEALNESNFLGDEEKEGMIKRFSNFYRIKLIHPEKLDSRLVLNQVLEIIRDNDYYKKVYTLNSKKIDFLINSNEFLISQIDSLVKNYSKENKNQPLPTSSVNYSNTTLDLGIMIGNRSNLLEELDKLYANKVASEELFTLVDLGYPAEIEDKSLTSYKLILTPLLLVLAYFAFIIFSKVIIKARKLNK</sequence>
<dbReference type="STRING" id="579105.SAMN04488096_103269"/>
<organism evidence="2 3">
    <name type="scientific">Mesonia phycicola</name>
    <dbReference type="NCBI Taxonomy" id="579105"/>
    <lineage>
        <taxon>Bacteria</taxon>
        <taxon>Pseudomonadati</taxon>
        <taxon>Bacteroidota</taxon>
        <taxon>Flavobacteriia</taxon>
        <taxon>Flavobacteriales</taxon>
        <taxon>Flavobacteriaceae</taxon>
        <taxon>Mesonia</taxon>
    </lineage>
</organism>
<name>A0A1M6D2C7_9FLAO</name>
<feature type="transmembrane region" description="Helical" evidence="1">
    <location>
        <begin position="294"/>
        <end position="316"/>
    </location>
</feature>
<dbReference type="Proteomes" id="UP000184225">
    <property type="component" value="Unassembled WGS sequence"/>
</dbReference>
<protein>
    <recommendedName>
        <fullName evidence="4">Chain length determinant protein</fullName>
    </recommendedName>
</protein>
<accession>A0A1M6D2C7</accession>
<dbReference type="OrthoDB" id="1452530at2"/>
<keyword evidence="1" id="KW-0812">Transmembrane</keyword>
<evidence type="ECO:0000313" key="3">
    <source>
        <dbReference type="Proteomes" id="UP000184225"/>
    </source>
</evidence>
<reference evidence="2 3" key="1">
    <citation type="submission" date="2016-11" db="EMBL/GenBank/DDBJ databases">
        <authorList>
            <person name="Jaros S."/>
            <person name="Januszkiewicz K."/>
            <person name="Wedrychowicz H."/>
        </authorList>
    </citation>
    <scope>NUCLEOTIDE SEQUENCE [LARGE SCALE GENOMIC DNA]</scope>
    <source>
        <strain evidence="2 3">DSM 21425</strain>
    </source>
</reference>
<proteinExistence type="predicted"/>
<evidence type="ECO:0000256" key="1">
    <source>
        <dbReference type="SAM" id="Phobius"/>
    </source>
</evidence>
<gene>
    <name evidence="2" type="ORF">SAMN04488096_103269</name>
</gene>
<keyword evidence="1" id="KW-0472">Membrane</keyword>
<dbReference type="EMBL" id="FQYY01000003">
    <property type="protein sequence ID" value="SHI67417.1"/>
    <property type="molecule type" value="Genomic_DNA"/>
</dbReference>
<evidence type="ECO:0000313" key="2">
    <source>
        <dbReference type="EMBL" id="SHI67417.1"/>
    </source>
</evidence>